<evidence type="ECO:0000313" key="9">
    <source>
        <dbReference type="Proteomes" id="UP000014113"/>
    </source>
</evidence>
<evidence type="ECO:0000256" key="3">
    <source>
        <dbReference type="ARBA" id="ARBA00022729"/>
    </source>
</evidence>
<dbReference type="InterPro" id="IPR029058">
    <property type="entry name" value="AB_hydrolase_fold"/>
</dbReference>
<feature type="compositionally biased region" description="Low complexity" evidence="5">
    <location>
        <begin position="576"/>
        <end position="588"/>
    </location>
</feature>
<keyword evidence="2" id="KW-0964">Secreted</keyword>
<feature type="compositionally biased region" description="Low complexity" evidence="5">
    <location>
        <begin position="556"/>
        <end position="569"/>
    </location>
</feature>
<feature type="transmembrane region" description="Helical" evidence="6">
    <location>
        <begin position="973"/>
        <end position="991"/>
    </location>
</feature>
<dbReference type="InterPro" id="IPR005877">
    <property type="entry name" value="YSIRK_signal_dom"/>
</dbReference>
<comment type="caution">
    <text evidence="8">The sequence shown here is derived from an EMBL/GenBank/DDBJ whole genome shotgun (WGS) entry which is preliminary data.</text>
</comment>
<sequence length="996" mass="107895">MKVIGKNMLKEKKNKYSIRKLSVGVGSVIIGFILCSPIYADTDAIKNELSNFVVSKYYAKDTDNDGIIDRYDREPEKWNVTDRDLRLFTELAYRTSDELTKIFNKDQAAIADFNSTKLLNVTDVSEIVNNWQFVKQIHQTNGFSATIFTNGREAVVSIAGTNDGNDGDDDIDIFNGAQPGQVNSLKEIVSALSEYDNYYLTGHSLGGYLAVYMAASYLYNNNQLKHVAVFNAPGIKDSWSWISGNLLHRTTTENSLKLTDELSAPKINNDADSRFSGEEGFIQPYSINGDTVGGLYYYGNTRWANQINNGSKHSSTNFFGTKKDENFKKWFSTGYRLDTPYITDDSDFDGLTDKDELAIGTDLNTIDTDNDGYGDKIELASGTDPLDASSFPKLSDFYYSAVTKGLTFKTPTEIQKNTLIGVAATALDTSFEALKDQIPILHPSEVVYTILNEPDDWSKIPGKYDVLLQAKYKDNSISNVFKLPITISLNQLREEYIDKINQLGNLTENEKNNFINQLSTNNESNFESILLAAINLNDGRTGIPETPTTGEEDESTNPTTPTEGETPTTGEEDEPSNPTTPTEETPTTGEEEEPTNPTTPAEGETPTAGEEVEPTNPTTPTEETPTTGEEEEPTNPTTPIEVETPTTGEEGEPTNPTTPTEGETPTAGEEVEPTNPTTPTEETPTTGEEEEPTNPTTPIEVETPTTGEEGEPSNPTTPTEGETPTTGEEGEPSNPTTPTEGETPTTGEEGEPTNPTTPTEGETPTTGEEGEPTNPTTPTEGETPTTGEEDESTNPTTPTEGETPTTGEEVEPTNPTTPTESETPTAGEEEEPTNPTTPTEGETPTTGEEDEPSNPTTPTESETPTAGEEEEPTNPTTPTEGETPTTGEEGEPTNPTTPTEGETPTTGEEDEPSNPTTPTEGETPTTGEGIEESNKAIVVDVQSSNSSVESIQTVDKISNKQSSLLPKTGYQKGNSLILGITSLLISILIFFKRKNH</sequence>
<feature type="compositionally biased region" description="Low complexity" evidence="5">
    <location>
        <begin position="595"/>
        <end position="627"/>
    </location>
</feature>
<dbReference type="Pfam" id="PF26363">
    <property type="entry name" value="Phospholipase-like"/>
    <property type="match status" value="1"/>
</dbReference>
<feature type="compositionally biased region" description="Low complexity" evidence="5">
    <location>
        <begin position="833"/>
        <end position="846"/>
    </location>
</feature>
<dbReference type="AlphaFoldDB" id="S1MV27"/>
<evidence type="ECO:0000256" key="1">
    <source>
        <dbReference type="ARBA" id="ARBA00004613"/>
    </source>
</evidence>
<feature type="transmembrane region" description="Helical" evidence="6">
    <location>
        <begin position="21"/>
        <end position="40"/>
    </location>
</feature>
<keyword evidence="6" id="KW-0472">Membrane</keyword>
<feature type="compositionally biased region" description="Low complexity" evidence="5">
    <location>
        <begin position="853"/>
        <end position="866"/>
    </location>
</feature>
<evidence type="ECO:0000256" key="6">
    <source>
        <dbReference type="SAM" id="Phobius"/>
    </source>
</evidence>
<feature type="region of interest" description="Disordered" evidence="5">
    <location>
        <begin position="538"/>
        <end position="933"/>
    </location>
</feature>
<feature type="domain" description="YSIRK Gram-positive signal peptide" evidence="7">
    <location>
        <begin position="11"/>
        <end position="31"/>
    </location>
</feature>
<dbReference type="PATRIC" id="fig|1121865.5.peg.1841"/>
<dbReference type="Gene3D" id="3.40.50.1820">
    <property type="entry name" value="alpha/beta hydrolase"/>
    <property type="match status" value="1"/>
</dbReference>
<proteinExistence type="predicted"/>
<organism evidence="8 9">
    <name type="scientific">Enterococcus columbae DSM 7374 = ATCC 51263</name>
    <dbReference type="NCBI Taxonomy" id="1121865"/>
    <lineage>
        <taxon>Bacteria</taxon>
        <taxon>Bacillati</taxon>
        <taxon>Bacillota</taxon>
        <taxon>Bacilli</taxon>
        <taxon>Lactobacillales</taxon>
        <taxon>Enterococcaceae</taxon>
        <taxon>Enterococcus</taxon>
    </lineage>
</organism>
<name>S1MV27_9ENTE</name>
<evidence type="ECO:0000256" key="2">
    <source>
        <dbReference type="ARBA" id="ARBA00022525"/>
    </source>
</evidence>
<keyword evidence="9" id="KW-1185">Reference proteome</keyword>
<evidence type="ECO:0000259" key="7">
    <source>
        <dbReference type="Pfam" id="PF04650"/>
    </source>
</evidence>
<dbReference type="Pfam" id="PF04650">
    <property type="entry name" value="YSIRK_signal"/>
    <property type="match status" value="1"/>
</dbReference>
<dbReference type="EMBL" id="ASWJ01000008">
    <property type="protein sequence ID" value="EOW80692.1"/>
    <property type="molecule type" value="Genomic_DNA"/>
</dbReference>
<dbReference type="Gene3D" id="1.20.5.420">
    <property type="entry name" value="Immunoglobulin FC, subunit C"/>
    <property type="match status" value="1"/>
</dbReference>
<evidence type="ECO:0000313" key="8">
    <source>
        <dbReference type="EMBL" id="EOW80692.1"/>
    </source>
</evidence>
<dbReference type="NCBIfam" id="TIGR01167">
    <property type="entry name" value="LPXTG_anchor"/>
    <property type="match status" value="1"/>
</dbReference>
<dbReference type="Pfam" id="PF18884">
    <property type="entry name" value="TSP3_bac"/>
    <property type="match status" value="2"/>
</dbReference>
<gene>
    <name evidence="8" type="ORF">I568_01870</name>
</gene>
<feature type="compositionally biased region" description="Low complexity" evidence="5">
    <location>
        <begin position="634"/>
        <end position="686"/>
    </location>
</feature>
<dbReference type="InterPro" id="IPR059100">
    <property type="entry name" value="TSP3_bac"/>
</dbReference>
<feature type="compositionally biased region" description="Low complexity" evidence="5">
    <location>
        <begin position="693"/>
        <end position="786"/>
    </location>
</feature>
<reference evidence="8 9" key="1">
    <citation type="submission" date="2013-03" db="EMBL/GenBank/DDBJ databases">
        <title>The Genome Sequence of Enterococcus columbae ATCC_51263 (PacBio/Illumina hybrid assembly).</title>
        <authorList>
            <consortium name="The Broad Institute Genomics Platform"/>
            <consortium name="The Broad Institute Genome Sequencing Center for Infectious Disease"/>
            <person name="Earl A."/>
            <person name="Russ C."/>
            <person name="Gilmore M."/>
            <person name="Surin D."/>
            <person name="Walker B."/>
            <person name="Young S."/>
            <person name="Zeng Q."/>
            <person name="Gargeya S."/>
            <person name="Fitzgerald M."/>
            <person name="Haas B."/>
            <person name="Abouelleil A."/>
            <person name="Allen A.W."/>
            <person name="Alvarado L."/>
            <person name="Arachchi H.M."/>
            <person name="Berlin A.M."/>
            <person name="Chapman S.B."/>
            <person name="Gainer-Dewar J."/>
            <person name="Goldberg J."/>
            <person name="Griggs A."/>
            <person name="Gujja S."/>
            <person name="Hansen M."/>
            <person name="Howarth C."/>
            <person name="Imamovic A."/>
            <person name="Ireland A."/>
            <person name="Larimer J."/>
            <person name="McCowan C."/>
            <person name="Murphy C."/>
            <person name="Pearson M."/>
            <person name="Poon T.W."/>
            <person name="Priest M."/>
            <person name="Roberts A."/>
            <person name="Saif S."/>
            <person name="Shea T."/>
            <person name="Sisk P."/>
            <person name="Sykes S."/>
            <person name="Wortman J."/>
            <person name="Nusbaum C."/>
            <person name="Birren B."/>
        </authorList>
    </citation>
    <scope>NUCLEOTIDE SEQUENCE [LARGE SCALE GENOMIC DNA]</scope>
    <source>
        <strain evidence="8 9">ATCC 51263</strain>
    </source>
</reference>
<dbReference type="Proteomes" id="UP000014113">
    <property type="component" value="Unassembled WGS sequence"/>
</dbReference>
<keyword evidence="6" id="KW-0812">Transmembrane</keyword>
<feature type="compositionally biased region" description="Low complexity" evidence="5">
    <location>
        <begin position="873"/>
        <end position="906"/>
    </location>
</feature>
<dbReference type="eggNOG" id="COG3675">
    <property type="taxonomic scope" value="Bacteria"/>
</dbReference>
<comment type="subcellular location">
    <subcellularLocation>
        <location evidence="1">Secreted</location>
    </subcellularLocation>
</comment>
<keyword evidence="3" id="KW-0732">Signal</keyword>
<keyword evidence="6" id="KW-1133">Transmembrane helix</keyword>
<evidence type="ECO:0000256" key="5">
    <source>
        <dbReference type="SAM" id="MobiDB-lite"/>
    </source>
</evidence>
<dbReference type="NCBIfam" id="TIGR01168">
    <property type="entry name" value="YSIRK_signal"/>
    <property type="match status" value="1"/>
</dbReference>
<feature type="compositionally biased region" description="Low complexity" evidence="5">
    <location>
        <begin position="916"/>
        <end position="928"/>
    </location>
</feature>
<evidence type="ECO:0000256" key="4">
    <source>
        <dbReference type="ARBA" id="ARBA00022837"/>
    </source>
</evidence>
<keyword evidence="4" id="KW-0106">Calcium</keyword>
<protein>
    <recommendedName>
        <fullName evidence="7">YSIRK Gram-positive signal peptide domain-containing protein</fullName>
    </recommendedName>
</protein>
<dbReference type="SUPFAM" id="SSF53474">
    <property type="entry name" value="alpha/beta-Hydrolases"/>
    <property type="match status" value="1"/>
</dbReference>
<accession>S1MV27</accession>
<feature type="compositionally biased region" description="Low complexity" evidence="5">
    <location>
        <begin position="793"/>
        <end position="826"/>
    </location>
</feature>